<comment type="caution">
    <text evidence="2">The sequence shown here is derived from an EMBL/GenBank/DDBJ whole genome shotgun (WGS) entry which is preliminary data.</text>
</comment>
<dbReference type="RefSeq" id="WP_343942708.1">
    <property type="nucleotide sequence ID" value="NZ_BAAAHP010000104.1"/>
</dbReference>
<sequence>MSGSTAREAFEELAAEHLARPGSGRRSMFGRDCLMANGHNVAFFHDGRLALRLPPDSAAALLSSGEATTPLMGKRRMHNWVAVPLSVGVERWRALLAEAVAAAPGREP</sequence>
<proteinExistence type="predicted"/>
<reference evidence="3" key="1">
    <citation type="journal article" date="2019" name="Int. J. Syst. Evol. Microbiol.">
        <title>The Global Catalogue of Microorganisms (GCM) 10K type strain sequencing project: providing services to taxonomists for standard genome sequencing and annotation.</title>
        <authorList>
            <consortium name="The Broad Institute Genomics Platform"/>
            <consortium name="The Broad Institute Genome Sequencing Center for Infectious Disease"/>
            <person name="Wu L."/>
            <person name="Ma J."/>
        </authorList>
    </citation>
    <scope>NUCLEOTIDE SEQUENCE [LARGE SCALE GENOMIC DNA]</scope>
    <source>
        <strain evidence="3">JCM 11117</strain>
    </source>
</reference>
<dbReference type="Proteomes" id="UP001499967">
    <property type="component" value="Unassembled WGS sequence"/>
</dbReference>
<evidence type="ECO:0000259" key="1">
    <source>
        <dbReference type="Pfam" id="PF04993"/>
    </source>
</evidence>
<gene>
    <name evidence="2" type="ORF">GCM10009559_37100</name>
</gene>
<accession>A0ABP4AUT9</accession>
<dbReference type="Pfam" id="PF04993">
    <property type="entry name" value="TfoX_N"/>
    <property type="match status" value="1"/>
</dbReference>
<evidence type="ECO:0000313" key="3">
    <source>
        <dbReference type="Proteomes" id="UP001499967"/>
    </source>
</evidence>
<name>A0ABP4AUT9_9PSEU</name>
<feature type="domain" description="TfoX N-terminal" evidence="1">
    <location>
        <begin position="25"/>
        <end position="96"/>
    </location>
</feature>
<dbReference type="SUPFAM" id="SSF159894">
    <property type="entry name" value="YgaC/TfoX-N like"/>
    <property type="match status" value="1"/>
</dbReference>
<dbReference type="Gene3D" id="3.30.1460.30">
    <property type="entry name" value="YgaC/TfoX-N like chaperone"/>
    <property type="match status" value="1"/>
</dbReference>
<dbReference type="InterPro" id="IPR007076">
    <property type="entry name" value="TfoX_N"/>
</dbReference>
<dbReference type="EMBL" id="BAAAHP010000104">
    <property type="protein sequence ID" value="GAA0941530.1"/>
    <property type="molecule type" value="Genomic_DNA"/>
</dbReference>
<evidence type="ECO:0000313" key="2">
    <source>
        <dbReference type="EMBL" id="GAA0941530.1"/>
    </source>
</evidence>
<protein>
    <recommendedName>
        <fullName evidence="1">TfoX N-terminal domain-containing protein</fullName>
    </recommendedName>
</protein>
<organism evidence="2 3">
    <name type="scientific">Pseudonocardia zijingensis</name>
    <dbReference type="NCBI Taxonomy" id="153376"/>
    <lineage>
        <taxon>Bacteria</taxon>
        <taxon>Bacillati</taxon>
        <taxon>Actinomycetota</taxon>
        <taxon>Actinomycetes</taxon>
        <taxon>Pseudonocardiales</taxon>
        <taxon>Pseudonocardiaceae</taxon>
        <taxon>Pseudonocardia</taxon>
    </lineage>
</organism>
<keyword evidence="3" id="KW-1185">Reference proteome</keyword>